<dbReference type="Gene3D" id="1.10.10.10">
    <property type="entry name" value="Winged helix-like DNA-binding domain superfamily/Winged helix DNA-binding domain"/>
    <property type="match status" value="1"/>
</dbReference>
<organism evidence="1 2">
    <name type="scientific">Paenibacillus thailandensis</name>
    <dbReference type="NCBI Taxonomy" id="393250"/>
    <lineage>
        <taxon>Bacteria</taxon>
        <taxon>Bacillati</taxon>
        <taxon>Bacillota</taxon>
        <taxon>Bacilli</taxon>
        <taxon>Bacillales</taxon>
        <taxon>Paenibacillaceae</taxon>
        <taxon>Paenibacillus</taxon>
    </lineage>
</organism>
<dbReference type="RefSeq" id="WP_379277604.1">
    <property type="nucleotide sequence ID" value="NZ_JBHUMY010000032.1"/>
</dbReference>
<dbReference type="PROSITE" id="PS51257">
    <property type="entry name" value="PROKAR_LIPOPROTEIN"/>
    <property type="match status" value="1"/>
</dbReference>
<keyword evidence="2" id="KW-1185">Reference proteome</keyword>
<protein>
    <submittedName>
        <fullName evidence="1">Winged helix-turn-helix transcriptional regulator</fullName>
    </submittedName>
</protein>
<evidence type="ECO:0000313" key="1">
    <source>
        <dbReference type="EMBL" id="MFD2662782.1"/>
    </source>
</evidence>
<proteinExistence type="predicted"/>
<dbReference type="InterPro" id="IPR036388">
    <property type="entry name" value="WH-like_DNA-bd_sf"/>
</dbReference>
<comment type="caution">
    <text evidence="1">The sequence shown here is derived from an EMBL/GenBank/DDBJ whole genome shotgun (WGS) entry which is preliminary data.</text>
</comment>
<dbReference type="InterPro" id="IPR000485">
    <property type="entry name" value="AsnC-type_HTH_dom"/>
</dbReference>
<gene>
    <name evidence="1" type="ORF">ACFSW5_21230</name>
</gene>
<name>A0ABW5R2I9_9BACL</name>
<accession>A0ABW5R2I9</accession>
<evidence type="ECO:0000313" key="2">
    <source>
        <dbReference type="Proteomes" id="UP001597493"/>
    </source>
</evidence>
<dbReference type="EMBL" id="JBHUMY010000032">
    <property type="protein sequence ID" value="MFD2662782.1"/>
    <property type="molecule type" value="Genomic_DNA"/>
</dbReference>
<sequence>MASIDKQKENAQCLLDAYISVINILSSCKDTVGVSRISQTEIAKMLGISQTAVAKRFKNLTKFGAISKAGPRNAYIVLKTDLLNHSPIGLLYKLMTLLKEQPDIVNDYYKQAEQLNVSYKEVQVARGYLTFLIT</sequence>
<dbReference type="InterPro" id="IPR036390">
    <property type="entry name" value="WH_DNA-bd_sf"/>
</dbReference>
<dbReference type="Proteomes" id="UP001597493">
    <property type="component" value="Unassembled WGS sequence"/>
</dbReference>
<dbReference type="Pfam" id="PF13412">
    <property type="entry name" value="HTH_24"/>
    <property type="match status" value="1"/>
</dbReference>
<reference evidence="2" key="1">
    <citation type="journal article" date="2019" name="Int. J. Syst. Evol. Microbiol.">
        <title>The Global Catalogue of Microorganisms (GCM) 10K type strain sequencing project: providing services to taxonomists for standard genome sequencing and annotation.</title>
        <authorList>
            <consortium name="The Broad Institute Genomics Platform"/>
            <consortium name="The Broad Institute Genome Sequencing Center for Infectious Disease"/>
            <person name="Wu L."/>
            <person name="Ma J."/>
        </authorList>
    </citation>
    <scope>NUCLEOTIDE SEQUENCE [LARGE SCALE GENOMIC DNA]</scope>
    <source>
        <strain evidence="2">TISTR 1827</strain>
    </source>
</reference>
<dbReference type="SUPFAM" id="SSF46785">
    <property type="entry name" value="Winged helix' DNA-binding domain"/>
    <property type="match status" value="1"/>
</dbReference>
<dbReference type="PRINTS" id="PR00033">
    <property type="entry name" value="HTHASNC"/>
</dbReference>